<evidence type="ECO:0000256" key="1">
    <source>
        <dbReference type="ARBA" id="ARBA00007749"/>
    </source>
</evidence>
<dbReference type="PANTHER" id="PTHR42978">
    <property type="entry name" value="QUORUM-QUENCHING LACTONASE YTNP-RELATED-RELATED"/>
    <property type="match status" value="1"/>
</dbReference>
<keyword evidence="7" id="KW-1185">Reference proteome</keyword>
<dbReference type="AlphaFoldDB" id="A0A1G5IXC2"/>
<dbReference type="Pfam" id="PF00753">
    <property type="entry name" value="Lactamase_B"/>
    <property type="match status" value="1"/>
</dbReference>
<accession>A0A1G5IXC2</accession>
<dbReference type="RefSeq" id="WP_092214452.1">
    <property type="nucleotide sequence ID" value="NZ_FMUX01000022.1"/>
</dbReference>
<keyword evidence="4" id="KW-0862">Zinc</keyword>
<evidence type="ECO:0000313" key="7">
    <source>
        <dbReference type="Proteomes" id="UP000198870"/>
    </source>
</evidence>
<dbReference type="SMART" id="SM00849">
    <property type="entry name" value="Lactamase_B"/>
    <property type="match status" value="1"/>
</dbReference>
<dbReference type="GO" id="GO:0046872">
    <property type="term" value="F:metal ion binding"/>
    <property type="evidence" value="ECO:0007669"/>
    <property type="project" value="UniProtKB-KW"/>
</dbReference>
<sequence length="279" mass="30670">MEFGGYRCHGVEMCDFLLDGGAMFGVVPKPLWEKKIASDEKNRIPLKARSLLLCGNGRNILVDTGCGTKFNDKELAIYGVTATRSPDEALSDFGLSTAEITDVILTHLHFDHAGGTTFLKEGEAVPTFPNATYYTQRRQLNWAKNPTLRDRASFFADNWAPMEQSGQLAVLDGNTLPIDGIDLLFSDGHTCGQQLPLIKGEGGCLLYCGDLIPTSAHIPVPWHMGYDNQPLLIMSEKESVLKQAVAGNWTLFFEHDPTVAAATVKEGRKGIERDRVVEI</sequence>
<keyword evidence="2" id="KW-0479">Metal-binding</keyword>
<dbReference type="InterPro" id="IPR036866">
    <property type="entry name" value="RibonucZ/Hydroxyglut_hydro"/>
</dbReference>
<dbReference type="GO" id="GO:0016787">
    <property type="term" value="F:hydrolase activity"/>
    <property type="evidence" value="ECO:0007669"/>
    <property type="project" value="UniProtKB-KW"/>
</dbReference>
<dbReference type="InterPro" id="IPR001279">
    <property type="entry name" value="Metallo-B-lactamas"/>
</dbReference>
<dbReference type="STRING" id="419481.SAMN05216233_122111"/>
<proteinExistence type="inferred from homology"/>
<dbReference type="Proteomes" id="UP000198870">
    <property type="component" value="Unassembled WGS sequence"/>
</dbReference>
<reference evidence="6 7" key="1">
    <citation type="submission" date="2016-10" db="EMBL/GenBank/DDBJ databases">
        <authorList>
            <person name="de Groot N.N."/>
        </authorList>
    </citation>
    <scope>NUCLEOTIDE SEQUENCE [LARGE SCALE GENOMIC DNA]</scope>
    <source>
        <strain evidence="6 7">AA1</strain>
    </source>
</reference>
<dbReference type="SUPFAM" id="SSF56281">
    <property type="entry name" value="Metallo-hydrolase/oxidoreductase"/>
    <property type="match status" value="1"/>
</dbReference>
<dbReference type="PANTHER" id="PTHR42978:SF6">
    <property type="entry name" value="QUORUM-QUENCHING LACTONASE YTNP-RELATED"/>
    <property type="match status" value="1"/>
</dbReference>
<feature type="domain" description="Metallo-beta-lactamase" evidence="5">
    <location>
        <begin position="47"/>
        <end position="255"/>
    </location>
</feature>
<organism evidence="6 7">
    <name type="scientific">Desulfoluna spongiiphila</name>
    <dbReference type="NCBI Taxonomy" id="419481"/>
    <lineage>
        <taxon>Bacteria</taxon>
        <taxon>Pseudomonadati</taxon>
        <taxon>Thermodesulfobacteriota</taxon>
        <taxon>Desulfobacteria</taxon>
        <taxon>Desulfobacterales</taxon>
        <taxon>Desulfolunaceae</taxon>
        <taxon>Desulfoluna</taxon>
    </lineage>
</organism>
<protein>
    <submittedName>
        <fullName evidence="6">Glyoxylase, beta-lactamase superfamily II</fullName>
    </submittedName>
</protein>
<evidence type="ECO:0000256" key="3">
    <source>
        <dbReference type="ARBA" id="ARBA00022801"/>
    </source>
</evidence>
<dbReference type="InterPro" id="IPR051013">
    <property type="entry name" value="MBL_superfamily_lactonases"/>
</dbReference>
<comment type="similarity">
    <text evidence="1">Belongs to the metallo-beta-lactamase superfamily.</text>
</comment>
<evidence type="ECO:0000256" key="4">
    <source>
        <dbReference type="ARBA" id="ARBA00022833"/>
    </source>
</evidence>
<evidence type="ECO:0000313" key="6">
    <source>
        <dbReference type="EMBL" id="SCY80524.1"/>
    </source>
</evidence>
<name>A0A1G5IXC2_9BACT</name>
<dbReference type="OrthoDB" id="9773738at2"/>
<dbReference type="EMBL" id="FMUX01000022">
    <property type="protein sequence ID" value="SCY80524.1"/>
    <property type="molecule type" value="Genomic_DNA"/>
</dbReference>
<dbReference type="Gene3D" id="3.60.15.10">
    <property type="entry name" value="Ribonuclease Z/Hydroxyacylglutathione hydrolase-like"/>
    <property type="match status" value="1"/>
</dbReference>
<gene>
    <name evidence="6" type="ORF">SAMN05216233_122111</name>
</gene>
<evidence type="ECO:0000256" key="2">
    <source>
        <dbReference type="ARBA" id="ARBA00022723"/>
    </source>
</evidence>
<keyword evidence="3" id="KW-0378">Hydrolase</keyword>
<evidence type="ECO:0000259" key="5">
    <source>
        <dbReference type="SMART" id="SM00849"/>
    </source>
</evidence>
<dbReference type="CDD" id="cd16281">
    <property type="entry name" value="metallo-hydrolase-like_MBL-fold"/>
    <property type="match status" value="1"/>
</dbReference>